<dbReference type="GeneID" id="81435679"/>
<evidence type="ECO:0000313" key="1">
    <source>
        <dbReference type="EMBL" id="KAJ5381143.1"/>
    </source>
</evidence>
<dbReference type="Proteomes" id="UP001147782">
    <property type="component" value="Unassembled WGS sequence"/>
</dbReference>
<gene>
    <name evidence="1" type="ORF">N7496_003571</name>
</gene>
<protein>
    <submittedName>
        <fullName evidence="1">Uncharacterized protein</fullName>
    </submittedName>
</protein>
<reference evidence="1" key="1">
    <citation type="submission" date="2022-11" db="EMBL/GenBank/DDBJ databases">
        <authorList>
            <person name="Petersen C."/>
        </authorList>
    </citation>
    <scope>NUCLEOTIDE SEQUENCE</scope>
    <source>
        <strain evidence="1">IBT 29864</strain>
    </source>
</reference>
<name>A0A9W9VGB7_9EURO</name>
<dbReference type="RefSeq" id="XP_056558714.1">
    <property type="nucleotide sequence ID" value="XM_056696502.1"/>
</dbReference>
<comment type="caution">
    <text evidence="1">The sequence shown here is derived from an EMBL/GenBank/DDBJ whole genome shotgun (WGS) entry which is preliminary data.</text>
</comment>
<organism evidence="1 2">
    <name type="scientific">Penicillium cataractarum</name>
    <dbReference type="NCBI Taxonomy" id="2100454"/>
    <lineage>
        <taxon>Eukaryota</taxon>
        <taxon>Fungi</taxon>
        <taxon>Dikarya</taxon>
        <taxon>Ascomycota</taxon>
        <taxon>Pezizomycotina</taxon>
        <taxon>Eurotiomycetes</taxon>
        <taxon>Eurotiomycetidae</taxon>
        <taxon>Eurotiales</taxon>
        <taxon>Aspergillaceae</taxon>
        <taxon>Penicillium</taxon>
    </lineage>
</organism>
<proteinExistence type="predicted"/>
<accession>A0A9W9VGB7</accession>
<dbReference type="EMBL" id="JAPZBS010000002">
    <property type="protein sequence ID" value="KAJ5381143.1"/>
    <property type="molecule type" value="Genomic_DNA"/>
</dbReference>
<dbReference type="OrthoDB" id="3766406at2759"/>
<evidence type="ECO:0000313" key="2">
    <source>
        <dbReference type="Proteomes" id="UP001147782"/>
    </source>
</evidence>
<sequence length="104" mass="12246">MTYRQIPESLESKFFASCKACQRYYKFEVRRFSGEYMIFISTRYLDVGQAVARNCPGDGRSKKILSEEELILRNVKLVTEHKYEAELTLMMAESGIWFERPEIS</sequence>
<reference evidence="1" key="2">
    <citation type="journal article" date="2023" name="IMA Fungus">
        <title>Comparative genomic study of the Penicillium genus elucidates a diverse pangenome and 15 lateral gene transfer events.</title>
        <authorList>
            <person name="Petersen C."/>
            <person name="Sorensen T."/>
            <person name="Nielsen M.R."/>
            <person name="Sondergaard T.E."/>
            <person name="Sorensen J.L."/>
            <person name="Fitzpatrick D.A."/>
            <person name="Frisvad J.C."/>
            <person name="Nielsen K.L."/>
        </authorList>
    </citation>
    <scope>NUCLEOTIDE SEQUENCE</scope>
    <source>
        <strain evidence="1">IBT 29864</strain>
    </source>
</reference>
<dbReference type="AlphaFoldDB" id="A0A9W9VGB7"/>
<keyword evidence="2" id="KW-1185">Reference proteome</keyword>